<comment type="caution">
    <text evidence="1">The sequence shown here is derived from an EMBL/GenBank/DDBJ whole genome shotgun (WGS) entry which is preliminary data.</text>
</comment>
<accession>A0A8J6T6M6</accession>
<gene>
    <name evidence="1" type="ORF">H8E19_01335</name>
</gene>
<protein>
    <submittedName>
        <fullName evidence="1">Uncharacterized protein</fullName>
    </submittedName>
</protein>
<organism evidence="1 2">
    <name type="scientific">Candidatus Desulfacyla euxinica</name>
    <dbReference type="NCBI Taxonomy" id="2841693"/>
    <lineage>
        <taxon>Bacteria</taxon>
        <taxon>Deltaproteobacteria</taxon>
        <taxon>Candidatus Desulfacyla</taxon>
    </lineage>
</organism>
<dbReference type="EMBL" id="JACNJD010000071">
    <property type="protein sequence ID" value="MBC8176019.1"/>
    <property type="molecule type" value="Genomic_DNA"/>
</dbReference>
<dbReference type="AlphaFoldDB" id="A0A8J6T6M6"/>
<reference evidence="1 2" key="1">
    <citation type="submission" date="2020-08" db="EMBL/GenBank/DDBJ databases">
        <title>Bridging the membrane lipid divide: bacteria of the FCB group superphylum have the potential to synthesize archaeal ether lipids.</title>
        <authorList>
            <person name="Villanueva L."/>
            <person name="Von Meijenfeldt F.A.B."/>
            <person name="Westbye A.B."/>
            <person name="Yadav S."/>
            <person name="Hopmans E.C."/>
            <person name="Dutilh B.E."/>
            <person name="Sinninghe Damste J.S."/>
        </authorList>
    </citation>
    <scope>NUCLEOTIDE SEQUENCE [LARGE SCALE GENOMIC DNA]</scope>
    <source>
        <strain evidence="1">NIOZ-UU27</strain>
    </source>
</reference>
<evidence type="ECO:0000313" key="1">
    <source>
        <dbReference type="EMBL" id="MBC8176019.1"/>
    </source>
</evidence>
<evidence type="ECO:0000313" key="2">
    <source>
        <dbReference type="Proteomes" id="UP000650524"/>
    </source>
</evidence>
<dbReference type="PROSITE" id="PS51257">
    <property type="entry name" value="PROKAR_LIPOPROTEIN"/>
    <property type="match status" value="1"/>
</dbReference>
<dbReference type="Proteomes" id="UP000650524">
    <property type="component" value="Unassembled WGS sequence"/>
</dbReference>
<sequence>MKKVKALIIGIFLVVFSGFFSGCVTDMATLKIEKSLPQNKLAYYNDSFDKLREDLWDKSTPAFKQHLPNFKLADMNFEDGQLKVVTKTGYFISGGLVSRYALRGDFDIQVDCYIDFLAGIYDMDQFVWFVVSERGVAYRASHGVSIAVNKKGGRDASFIVSLYREMGKIHRGNLLEIDNFHGTFRIIRIGNKISTLYKYKEKTGWKKMDTFQSTTKDVMLSFGLSNFIPARTSITARSSITTTFDNFRINAAEAIIEEEI</sequence>
<proteinExistence type="predicted"/>
<name>A0A8J6T6M6_9DELT</name>